<feature type="compositionally biased region" description="Basic and acidic residues" evidence="1">
    <location>
        <begin position="406"/>
        <end position="417"/>
    </location>
</feature>
<sequence>RMGVKRPLEEENLPELSFEQPKQHDSNKKLTLVTGDFPSHPTAPRVNPPDEAKSKICEFDSDGVPESGGDGAFVEDKQLKASMPFSLVTSSSSREEDAGDQDSSLCYNVPGFFDINIPRLPPQQFEDPYVYLLNSHSRKEVPIGPDHQVEVLEWDPSASGKKFSGSNNFIEDELEQKLMGTCIIPSPGLNDLNIDAYAVGRGRTDCVCPDMGSVRCVQQHVKEAREKLRYTIGDETFTKLGLYEMGEEVARRWSADEEELFHKVVVSNPASLGRDFWKHLTVVFPTRTNKELISYYFNVFMLRTRGVQNRSYLLQIDSDDDEEMKFARVHCRSSHSLLEDDAEDCEDLLSTLGHFHHVGEDEDSDVESFSDQDLDAGWVDVYGSEPENVCEDKGSHDNQGTSDGILPKKDDIDDCTNHSRGTSYDNVPKPDPPVIDDGTPQKSERENEK</sequence>
<proteinExistence type="predicted"/>
<feature type="non-terminal residue" evidence="2">
    <location>
        <position position="1"/>
    </location>
</feature>
<dbReference type="EMBL" id="SDAM02001008">
    <property type="protein sequence ID" value="KAH6823252.1"/>
    <property type="molecule type" value="Genomic_DNA"/>
</dbReference>
<dbReference type="PANTHER" id="PTHR46872:SF5">
    <property type="entry name" value="MYB-LIKE DOMAIN-CONTAINING PROTEIN"/>
    <property type="match status" value="1"/>
</dbReference>
<dbReference type="InterPro" id="IPR001005">
    <property type="entry name" value="SANT/Myb"/>
</dbReference>
<dbReference type="CDD" id="cd00167">
    <property type="entry name" value="SANT"/>
    <property type="match status" value="1"/>
</dbReference>
<comment type="caution">
    <text evidence="2">The sequence shown here is derived from an EMBL/GenBank/DDBJ whole genome shotgun (WGS) entry which is preliminary data.</text>
</comment>
<organism evidence="2 3">
    <name type="scientific">Perilla frutescens var. hirtella</name>
    <name type="common">Perilla citriodora</name>
    <name type="synonym">Perilla setoyensis</name>
    <dbReference type="NCBI Taxonomy" id="608512"/>
    <lineage>
        <taxon>Eukaryota</taxon>
        <taxon>Viridiplantae</taxon>
        <taxon>Streptophyta</taxon>
        <taxon>Embryophyta</taxon>
        <taxon>Tracheophyta</taxon>
        <taxon>Spermatophyta</taxon>
        <taxon>Magnoliopsida</taxon>
        <taxon>eudicotyledons</taxon>
        <taxon>Gunneridae</taxon>
        <taxon>Pentapetalae</taxon>
        <taxon>asterids</taxon>
        <taxon>lamiids</taxon>
        <taxon>Lamiales</taxon>
        <taxon>Lamiaceae</taxon>
        <taxon>Nepetoideae</taxon>
        <taxon>Elsholtzieae</taxon>
        <taxon>Perilla</taxon>
    </lineage>
</organism>
<feature type="region of interest" description="Disordered" evidence="1">
    <location>
        <begin position="1"/>
        <end position="76"/>
    </location>
</feature>
<accession>A0AAD4IXI4</accession>
<evidence type="ECO:0000256" key="1">
    <source>
        <dbReference type="SAM" id="MobiDB-lite"/>
    </source>
</evidence>
<dbReference type="Proteomes" id="UP001190926">
    <property type="component" value="Unassembled WGS sequence"/>
</dbReference>
<keyword evidence="3" id="KW-1185">Reference proteome</keyword>
<evidence type="ECO:0000313" key="3">
    <source>
        <dbReference type="Proteomes" id="UP001190926"/>
    </source>
</evidence>
<dbReference type="AlphaFoldDB" id="A0AAD4IXI4"/>
<evidence type="ECO:0008006" key="4">
    <source>
        <dbReference type="Google" id="ProtNLM"/>
    </source>
</evidence>
<feature type="compositionally biased region" description="Basic and acidic residues" evidence="1">
    <location>
        <begin position="48"/>
        <end position="58"/>
    </location>
</feature>
<gene>
    <name evidence="2" type="ORF">C2S53_020815</name>
</gene>
<dbReference type="PANTHER" id="PTHR46872">
    <property type="entry name" value="DNA BINDING PROTEIN"/>
    <property type="match status" value="1"/>
</dbReference>
<reference evidence="2 3" key="1">
    <citation type="journal article" date="2021" name="Nat. Commun.">
        <title>Incipient diploidization of the medicinal plant Perilla within 10,000 years.</title>
        <authorList>
            <person name="Zhang Y."/>
            <person name="Shen Q."/>
            <person name="Leng L."/>
            <person name="Zhang D."/>
            <person name="Chen S."/>
            <person name="Shi Y."/>
            <person name="Ning Z."/>
            <person name="Chen S."/>
        </authorList>
    </citation>
    <scope>NUCLEOTIDE SEQUENCE [LARGE SCALE GENOMIC DNA]</scope>
    <source>
        <strain evidence="3">cv. PC099</strain>
    </source>
</reference>
<protein>
    <recommendedName>
        <fullName evidence="4">AT-rich interactive domain-containing protein 2</fullName>
    </recommendedName>
</protein>
<feature type="region of interest" description="Disordered" evidence="1">
    <location>
        <begin position="385"/>
        <end position="449"/>
    </location>
</feature>
<name>A0AAD4IXI4_PERFH</name>
<evidence type="ECO:0000313" key="2">
    <source>
        <dbReference type="EMBL" id="KAH6823252.1"/>
    </source>
</evidence>